<accession>A0A915J4W4</accession>
<evidence type="ECO:0000313" key="2">
    <source>
        <dbReference type="WBParaSite" id="nRc.2.0.1.t21185-RA"/>
    </source>
</evidence>
<proteinExistence type="predicted"/>
<evidence type="ECO:0000313" key="1">
    <source>
        <dbReference type="Proteomes" id="UP000887565"/>
    </source>
</evidence>
<keyword evidence="1" id="KW-1185">Reference proteome</keyword>
<dbReference type="AlphaFoldDB" id="A0A915J4W4"/>
<dbReference type="Proteomes" id="UP000887565">
    <property type="component" value="Unplaced"/>
</dbReference>
<name>A0A915J4W4_ROMCU</name>
<sequence>MYNNYSHNIVHELPYSVQQSVYLLCKSVQNLLRLAGGPTSAAFTDLLMNLTPCLFADSWNDTKFFLRCNRLLLIMIQNRPQVFLPLPFLDECGDIQWLNDEIKFAEKIFLIASVPGFFDKVHRLENQLSAAESVDSGIGLDEDRSLATNLIEKSTTKKCIDQNLSTPDLYRLTFSIDLEE</sequence>
<reference evidence="2" key="1">
    <citation type="submission" date="2022-11" db="UniProtKB">
        <authorList>
            <consortium name="WormBaseParasite"/>
        </authorList>
    </citation>
    <scope>IDENTIFICATION</scope>
</reference>
<protein>
    <submittedName>
        <fullName evidence="2">Uncharacterized protein</fullName>
    </submittedName>
</protein>
<organism evidence="1 2">
    <name type="scientific">Romanomermis culicivorax</name>
    <name type="common">Nematode worm</name>
    <dbReference type="NCBI Taxonomy" id="13658"/>
    <lineage>
        <taxon>Eukaryota</taxon>
        <taxon>Metazoa</taxon>
        <taxon>Ecdysozoa</taxon>
        <taxon>Nematoda</taxon>
        <taxon>Enoplea</taxon>
        <taxon>Dorylaimia</taxon>
        <taxon>Mermithida</taxon>
        <taxon>Mermithoidea</taxon>
        <taxon>Mermithidae</taxon>
        <taxon>Romanomermis</taxon>
    </lineage>
</organism>
<dbReference type="WBParaSite" id="nRc.2.0.1.t21185-RA">
    <property type="protein sequence ID" value="nRc.2.0.1.t21185-RA"/>
    <property type="gene ID" value="nRc.2.0.1.g21185"/>
</dbReference>